<accession>A0A6H5I8Y9</accession>
<gene>
    <name evidence="1" type="ORF">TBRA_LOCUS5000</name>
</gene>
<evidence type="ECO:0000313" key="1">
    <source>
        <dbReference type="EMBL" id="CAB0033080.1"/>
    </source>
</evidence>
<name>A0A6H5I8Y9_9HYME</name>
<sequence>MSGFRKWCRKTTASPRVLAIARTLLNVTRAGNYAHWLSADDIRAVLRLYYDFEEYRVVGDDTLFLEIVKIFKENQELTLQHRLQQEWNALDMYGAGKMRGQIVCLPPGQPSQSPFATVDNVTVAYGCCLISIA</sequence>
<evidence type="ECO:0000313" key="2">
    <source>
        <dbReference type="Proteomes" id="UP000479190"/>
    </source>
</evidence>
<keyword evidence="2" id="KW-1185">Reference proteome</keyword>
<dbReference type="Proteomes" id="UP000479190">
    <property type="component" value="Unassembled WGS sequence"/>
</dbReference>
<dbReference type="AlphaFoldDB" id="A0A6H5I8Y9"/>
<organism evidence="1 2">
    <name type="scientific">Trichogramma brassicae</name>
    <dbReference type="NCBI Taxonomy" id="86971"/>
    <lineage>
        <taxon>Eukaryota</taxon>
        <taxon>Metazoa</taxon>
        <taxon>Ecdysozoa</taxon>
        <taxon>Arthropoda</taxon>
        <taxon>Hexapoda</taxon>
        <taxon>Insecta</taxon>
        <taxon>Pterygota</taxon>
        <taxon>Neoptera</taxon>
        <taxon>Endopterygota</taxon>
        <taxon>Hymenoptera</taxon>
        <taxon>Apocrita</taxon>
        <taxon>Proctotrupomorpha</taxon>
        <taxon>Chalcidoidea</taxon>
        <taxon>Trichogrammatidae</taxon>
        <taxon>Trichogramma</taxon>
    </lineage>
</organism>
<reference evidence="1 2" key="1">
    <citation type="submission" date="2020-02" db="EMBL/GenBank/DDBJ databases">
        <authorList>
            <person name="Ferguson B K."/>
        </authorList>
    </citation>
    <scope>NUCLEOTIDE SEQUENCE [LARGE SCALE GENOMIC DNA]</scope>
</reference>
<protein>
    <submittedName>
        <fullName evidence="1">Uncharacterized protein</fullName>
    </submittedName>
</protein>
<dbReference type="EMBL" id="CADCXV010000698">
    <property type="protein sequence ID" value="CAB0033080.1"/>
    <property type="molecule type" value="Genomic_DNA"/>
</dbReference>
<proteinExistence type="predicted"/>